<keyword evidence="2" id="KW-0472">Membrane</keyword>
<evidence type="ECO:0000256" key="2">
    <source>
        <dbReference type="SAM" id="Phobius"/>
    </source>
</evidence>
<keyword evidence="2" id="KW-1133">Transmembrane helix</keyword>
<accession>A0AA36HN52</accession>
<dbReference type="EMBL" id="CAUJNA010000091">
    <property type="protein sequence ID" value="CAJ1371665.1"/>
    <property type="molecule type" value="Genomic_DNA"/>
</dbReference>
<feature type="region of interest" description="Disordered" evidence="1">
    <location>
        <begin position="701"/>
        <end position="723"/>
    </location>
</feature>
<evidence type="ECO:0000313" key="4">
    <source>
        <dbReference type="Proteomes" id="UP001178507"/>
    </source>
</evidence>
<evidence type="ECO:0000256" key="1">
    <source>
        <dbReference type="SAM" id="MobiDB-lite"/>
    </source>
</evidence>
<proteinExistence type="predicted"/>
<organism evidence="3 4">
    <name type="scientific">Effrenium voratum</name>
    <dbReference type="NCBI Taxonomy" id="2562239"/>
    <lineage>
        <taxon>Eukaryota</taxon>
        <taxon>Sar</taxon>
        <taxon>Alveolata</taxon>
        <taxon>Dinophyceae</taxon>
        <taxon>Suessiales</taxon>
        <taxon>Symbiodiniaceae</taxon>
        <taxon>Effrenium</taxon>
    </lineage>
</organism>
<sequence>MALACLGNFILNFACVVFLLVRLKLVLPLLNSCLSPWRRWRGYKGDAHLEANGLEIALNMCFVMEENLTQRIRGGMAMFLAMNALLLTTYLPWAPWMCLGAFGWDVASLLLSPKQPEGDFLWRQDRHGMVYGMQGGHCGKHMLFTGGISLSCYTCGVLQFIFDRFGTEGFEDTDFSGASSGSWAALTGLLATHGAGNMQQVYKQSVVSAVALVHLFPFPFSMLLPGCQAVETFSTVSIELARIQAPKAYRAITEEGKLVIWLFAFSLRRSFSRCYRLALRRGPDFESARRLGALMAATSVFPYFTSPRLCSPLQCLPAVMDGWFPGKGSGMLPVPDMTVPCVGNTLLFDVSGGMQQAHAGDKRIHVLDIRSWEDFSVRDLTACSPEAVEELFLRGVLGGARHVEEIDAAVKACEEAWDASYKGITACRTCMASTDPKFNEEERLLVLKFLINWSKRRKLLAKRKDECMAILCQNQAWAQTASSDTFKKFLEELPGCIEDMKKIVATASSPLVVADAPAKQRSVPPQLAAKAEEQLREALTIIHSIGNVFPRDGRSENKMDKGTQAFKLVQSAKTSLAEWQRKDYDTDPIVARLDPESWESILRFLVSMHSSGIRRPYSEPIKEVVDALGTLSEPFRRAVESTSLPWSETPGRVDLPSDAGHGDVLASKIHADDADLSGTIHEPDQLAKDFTIAFDLQSSEFKTSSLPGQPERRLSSLMRRLDR</sequence>
<gene>
    <name evidence="3" type="ORF">EVOR1521_LOCUS1935</name>
</gene>
<feature type="transmembrane region" description="Helical" evidence="2">
    <location>
        <begin position="6"/>
        <end position="30"/>
    </location>
</feature>
<feature type="transmembrane region" description="Helical" evidence="2">
    <location>
        <begin position="74"/>
        <end position="93"/>
    </location>
</feature>
<dbReference type="Proteomes" id="UP001178507">
    <property type="component" value="Unassembled WGS sequence"/>
</dbReference>
<keyword evidence="4" id="KW-1185">Reference proteome</keyword>
<evidence type="ECO:0000313" key="3">
    <source>
        <dbReference type="EMBL" id="CAJ1371665.1"/>
    </source>
</evidence>
<protein>
    <submittedName>
        <fullName evidence="3">Uncharacterized protein</fullName>
    </submittedName>
</protein>
<reference evidence="3" key="1">
    <citation type="submission" date="2023-08" db="EMBL/GenBank/DDBJ databases">
        <authorList>
            <person name="Chen Y."/>
            <person name="Shah S."/>
            <person name="Dougan E. K."/>
            <person name="Thang M."/>
            <person name="Chan C."/>
        </authorList>
    </citation>
    <scope>NUCLEOTIDE SEQUENCE</scope>
</reference>
<keyword evidence="2" id="KW-0812">Transmembrane</keyword>
<dbReference type="AlphaFoldDB" id="A0AA36HN52"/>
<comment type="caution">
    <text evidence="3">The sequence shown here is derived from an EMBL/GenBank/DDBJ whole genome shotgun (WGS) entry which is preliminary data.</text>
</comment>
<name>A0AA36HN52_9DINO</name>
<feature type="compositionally biased region" description="Basic and acidic residues" evidence="1">
    <location>
        <begin position="710"/>
        <end position="723"/>
    </location>
</feature>